<sequence>MPMPIVIGLRRADRGVVGRYLCADSWCAAGGAEDSFFDLGGDSLSAMRLVAAVNEALGAGCRCGGV</sequence>
<evidence type="ECO:0000259" key="3">
    <source>
        <dbReference type="Pfam" id="PF00550"/>
    </source>
</evidence>
<organism evidence="4">
    <name type="scientific">Mycobacterium xenopi 4042</name>
    <dbReference type="NCBI Taxonomy" id="1299334"/>
    <lineage>
        <taxon>Bacteria</taxon>
        <taxon>Bacillati</taxon>
        <taxon>Actinomycetota</taxon>
        <taxon>Actinomycetes</taxon>
        <taxon>Mycobacteriales</taxon>
        <taxon>Mycobacteriaceae</taxon>
        <taxon>Mycobacterium</taxon>
    </lineage>
</organism>
<keyword evidence="1" id="KW-0596">Phosphopantetheine</keyword>
<dbReference type="AlphaFoldDB" id="X7ZF78"/>
<protein>
    <submittedName>
        <fullName evidence="4">Phosphopantetheine attachment site family protein</fullName>
    </submittedName>
</protein>
<evidence type="ECO:0000256" key="2">
    <source>
        <dbReference type="ARBA" id="ARBA00022553"/>
    </source>
</evidence>
<evidence type="ECO:0000313" key="4">
    <source>
        <dbReference type="EMBL" id="EUA17230.1"/>
    </source>
</evidence>
<gene>
    <name evidence="4" type="ORF">I553_2307</name>
</gene>
<dbReference type="Gene3D" id="1.10.1200.10">
    <property type="entry name" value="ACP-like"/>
    <property type="match status" value="1"/>
</dbReference>
<proteinExistence type="predicted"/>
<reference evidence="4" key="1">
    <citation type="submission" date="2014-01" db="EMBL/GenBank/DDBJ databases">
        <authorList>
            <person name="Brown-Elliot B."/>
            <person name="Wallace R."/>
            <person name="Lenaerts A."/>
            <person name="Ordway D."/>
            <person name="DeGroote M.A."/>
            <person name="Parker T."/>
            <person name="Sizemore C."/>
            <person name="Tallon L.J."/>
            <person name="Sadzewicz L.K."/>
            <person name="Sengamalay N."/>
            <person name="Fraser C.M."/>
            <person name="Hine E."/>
            <person name="Shefchek K.A."/>
            <person name="Das S.P."/>
            <person name="Tettelin H."/>
        </authorList>
    </citation>
    <scope>NUCLEOTIDE SEQUENCE [LARGE SCALE GENOMIC DNA]</scope>
    <source>
        <strain evidence="4">4042</strain>
    </source>
</reference>
<dbReference type="EMBL" id="JAOB01000077">
    <property type="protein sequence ID" value="EUA17230.1"/>
    <property type="molecule type" value="Genomic_DNA"/>
</dbReference>
<dbReference type="Pfam" id="PF00550">
    <property type="entry name" value="PP-binding"/>
    <property type="match status" value="1"/>
</dbReference>
<dbReference type="PATRIC" id="fig|1299334.3.peg.8164"/>
<dbReference type="InterPro" id="IPR036736">
    <property type="entry name" value="ACP-like_sf"/>
</dbReference>
<comment type="caution">
    <text evidence="4">The sequence shown here is derived from an EMBL/GenBank/DDBJ whole genome shotgun (WGS) entry which is preliminary data.</text>
</comment>
<dbReference type="SUPFAM" id="SSF47336">
    <property type="entry name" value="ACP-like"/>
    <property type="match status" value="1"/>
</dbReference>
<dbReference type="PROSITE" id="PS00012">
    <property type="entry name" value="PHOSPHOPANTETHEINE"/>
    <property type="match status" value="1"/>
</dbReference>
<dbReference type="InterPro" id="IPR006162">
    <property type="entry name" value="Ppantetheine_attach_site"/>
</dbReference>
<evidence type="ECO:0000256" key="1">
    <source>
        <dbReference type="ARBA" id="ARBA00022450"/>
    </source>
</evidence>
<accession>X7ZF78</accession>
<dbReference type="InterPro" id="IPR009081">
    <property type="entry name" value="PP-bd_ACP"/>
</dbReference>
<keyword evidence="2" id="KW-0597">Phosphoprotein</keyword>
<name>X7ZF78_MYCXE</name>
<feature type="domain" description="Carrier" evidence="3">
    <location>
        <begin position="32"/>
        <end position="58"/>
    </location>
</feature>